<name>W5RTA2_CALCU</name>
<proteinExistence type="predicted"/>
<feature type="compositionally biased region" description="Polar residues" evidence="1">
    <location>
        <begin position="272"/>
        <end position="284"/>
    </location>
</feature>
<feature type="compositionally biased region" description="Acidic residues" evidence="1">
    <location>
        <begin position="23"/>
        <end position="32"/>
    </location>
</feature>
<feature type="region of interest" description="Disordered" evidence="1">
    <location>
        <begin position="1"/>
        <end position="249"/>
    </location>
</feature>
<feature type="compositionally biased region" description="Polar residues" evidence="1">
    <location>
        <begin position="42"/>
        <end position="53"/>
    </location>
</feature>
<feature type="compositionally biased region" description="Basic and acidic residues" evidence="1">
    <location>
        <begin position="285"/>
        <end position="302"/>
    </location>
</feature>
<organism evidence="2">
    <name type="scientific">Calumma cucullatum</name>
    <name type="common">Hooded chameleon</name>
    <dbReference type="NCBI Taxonomy" id="886552"/>
    <lineage>
        <taxon>Eukaryota</taxon>
        <taxon>Metazoa</taxon>
        <taxon>Chordata</taxon>
        <taxon>Craniata</taxon>
        <taxon>Vertebrata</taxon>
        <taxon>Euteleostomi</taxon>
        <taxon>Lepidosauria</taxon>
        <taxon>Squamata</taxon>
        <taxon>Bifurcata</taxon>
        <taxon>Unidentata</taxon>
        <taxon>Episquamata</taxon>
        <taxon>Toxicofera</taxon>
        <taxon>Iguania</taxon>
        <taxon>Acrodonta</taxon>
        <taxon>Chamaeleonidae</taxon>
        <taxon>Calumma</taxon>
    </lineage>
</organism>
<feature type="compositionally biased region" description="Low complexity" evidence="1">
    <location>
        <begin position="341"/>
        <end position="355"/>
    </location>
</feature>
<feature type="region of interest" description="Disordered" evidence="1">
    <location>
        <begin position="266"/>
        <end position="385"/>
    </location>
</feature>
<feature type="compositionally biased region" description="Basic residues" evidence="1">
    <location>
        <begin position="70"/>
        <end position="106"/>
    </location>
</feature>
<feature type="compositionally biased region" description="Basic and acidic residues" evidence="1">
    <location>
        <begin position="134"/>
        <end position="181"/>
    </location>
</feature>
<dbReference type="AlphaFoldDB" id="W5RTA2"/>
<protein>
    <submittedName>
        <fullName evidence="2">Natural killer-tumor recognition protein</fullName>
    </submittedName>
</protein>
<dbReference type="EMBL" id="KC507698">
    <property type="protein sequence ID" value="AHC54333.1"/>
    <property type="molecule type" value="Genomic_DNA"/>
</dbReference>
<reference evidence="2" key="1">
    <citation type="journal article" date="2013" name="Proc. R. Soc. B">
        <title>Large-scale phylogeny of chameleons suggests African origins and Eocene diversification.</title>
        <authorList>
            <person name="Tolley K.A."/>
            <person name="Townsend T.M."/>
            <person name="Vences M."/>
        </authorList>
    </citation>
    <scope>NUCLEOTIDE SEQUENCE</scope>
</reference>
<sequence>SERGGSTNNKEDSRLSSGKEEGEATSDSDTDLDFLKCKVKSDSVSGALKTNKQSSLSETDSSRSDSGAKGKSKKQKHGPRKNLKKGHSKKSKEKSKGKKEKKHKAQKQKETFHWQPPLEFGEEEEEEDIAVKPQSKDEGKKPIAVDTKGKNQKVENGKMAKGETRGEEKLHKRNKISDKVAGRPSPGNQLGRDDGGQSSSAHTPHLDQNVDASKSAGAAKVRNDGEGDITQMDDMEICTPDHNSPVKVDVELSPVSLKVNFQDIKINKDTQAHNNAEAENTNVKESIDGKERNREKQKERSQPKTSIASVEGVLKTADQPHSSLVDNKWKPLQGVGNLQVASTATAAAPSNSAETRNLPSSSESKPQGLRIEIKSKNKIRPGSLF</sequence>
<feature type="non-terminal residue" evidence="2">
    <location>
        <position position="1"/>
    </location>
</feature>
<evidence type="ECO:0000256" key="1">
    <source>
        <dbReference type="SAM" id="MobiDB-lite"/>
    </source>
</evidence>
<evidence type="ECO:0000313" key="2">
    <source>
        <dbReference type="EMBL" id="AHC54333.1"/>
    </source>
</evidence>
<accession>W5RTA2</accession>
<gene>
    <name evidence="2" type="primary">NKTR</name>
</gene>
<feature type="compositionally biased region" description="Basic and acidic residues" evidence="1">
    <location>
        <begin position="1"/>
        <end position="22"/>
    </location>
</feature>
<feature type="non-terminal residue" evidence="2">
    <location>
        <position position="385"/>
    </location>
</feature>